<keyword evidence="2" id="KW-1185">Reference proteome</keyword>
<reference evidence="1" key="2">
    <citation type="submission" date="2020-05" db="UniProtKB">
        <authorList>
            <consortium name="EnsemblMetazoa"/>
        </authorList>
    </citation>
    <scope>IDENTIFICATION</scope>
    <source>
        <strain evidence="1">IAEA</strain>
    </source>
</reference>
<evidence type="ECO:0000313" key="1">
    <source>
        <dbReference type="EnsemblMetazoa" id="GPPI042790-PA"/>
    </source>
</evidence>
<evidence type="ECO:0000313" key="2">
    <source>
        <dbReference type="Proteomes" id="UP000092460"/>
    </source>
</evidence>
<organism evidence="1 2">
    <name type="scientific">Glossina palpalis gambiensis</name>
    <dbReference type="NCBI Taxonomy" id="67801"/>
    <lineage>
        <taxon>Eukaryota</taxon>
        <taxon>Metazoa</taxon>
        <taxon>Ecdysozoa</taxon>
        <taxon>Arthropoda</taxon>
        <taxon>Hexapoda</taxon>
        <taxon>Insecta</taxon>
        <taxon>Pterygota</taxon>
        <taxon>Neoptera</taxon>
        <taxon>Endopterygota</taxon>
        <taxon>Diptera</taxon>
        <taxon>Brachycera</taxon>
        <taxon>Muscomorpha</taxon>
        <taxon>Hippoboscoidea</taxon>
        <taxon>Glossinidae</taxon>
        <taxon>Glossina</taxon>
    </lineage>
</organism>
<name>A0A1B0BWL4_9MUSC</name>
<proteinExistence type="predicted"/>
<protein>
    <submittedName>
        <fullName evidence="1">Uncharacterized protein</fullName>
    </submittedName>
</protein>
<dbReference type="EnsemblMetazoa" id="GPPI042790-RA">
    <property type="protein sequence ID" value="GPPI042790-PA"/>
    <property type="gene ID" value="GPPI042790"/>
</dbReference>
<accession>A0A1B0BWL4</accession>
<reference evidence="2" key="1">
    <citation type="submission" date="2015-01" db="EMBL/GenBank/DDBJ databases">
        <authorList>
            <person name="Aksoy S."/>
            <person name="Warren W."/>
            <person name="Wilson R.K."/>
        </authorList>
    </citation>
    <scope>NUCLEOTIDE SEQUENCE [LARGE SCALE GENOMIC DNA]</scope>
    <source>
        <strain evidence="2">IAEA</strain>
    </source>
</reference>
<dbReference type="VEuPathDB" id="VectorBase:GPPI042790"/>
<dbReference type="AlphaFoldDB" id="A0A1B0BWL4"/>
<dbReference type="Proteomes" id="UP000092460">
    <property type="component" value="Unassembled WGS sequence"/>
</dbReference>
<sequence>MNKIDDKETKKKKKKQTLKYICNKVICLDGVKVDKIKDTGVRMCMENSNKDLMMSKIVTITINKKTSTALNQFVLSLQVKPACLRVDNFIFSRKLYDPE</sequence>
<dbReference type="EMBL" id="JXJN01021861">
    <property type="status" value="NOT_ANNOTATED_CDS"/>
    <property type="molecule type" value="Genomic_DNA"/>
</dbReference>